<protein>
    <submittedName>
        <fullName evidence="1">Uncharacterized protein</fullName>
    </submittedName>
</protein>
<name>A0A1Y0B2E4_9LAMI</name>
<dbReference type="AlphaFoldDB" id="A0A1Y0B2E4"/>
<keyword evidence="1" id="KW-0496">Mitochondrion</keyword>
<organism evidence="1">
    <name type="scientific">Utricularia reniformis</name>
    <dbReference type="NCBI Taxonomy" id="192314"/>
    <lineage>
        <taxon>Eukaryota</taxon>
        <taxon>Viridiplantae</taxon>
        <taxon>Streptophyta</taxon>
        <taxon>Embryophyta</taxon>
        <taxon>Tracheophyta</taxon>
        <taxon>Spermatophyta</taxon>
        <taxon>Magnoliopsida</taxon>
        <taxon>eudicotyledons</taxon>
        <taxon>Gunneridae</taxon>
        <taxon>Pentapetalae</taxon>
        <taxon>asterids</taxon>
        <taxon>lamiids</taxon>
        <taxon>Lamiales</taxon>
        <taxon>Lentibulariaceae</taxon>
        <taxon>Utricularia</taxon>
    </lineage>
</organism>
<proteinExistence type="predicted"/>
<accession>A0A1Y0B2E4</accession>
<gene>
    <name evidence="1" type="ORF">AEK19_MT1366</name>
</gene>
<dbReference type="EMBL" id="KY774314">
    <property type="protein sequence ID" value="ART31564.1"/>
    <property type="molecule type" value="Genomic_DNA"/>
</dbReference>
<reference evidence="1" key="1">
    <citation type="submission" date="2017-03" db="EMBL/GenBank/DDBJ databases">
        <title>The mitochondrial genome of the carnivorous plant Utricularia reniformis (Lentibulariaceae): structure, comparative analysis and evolutionary landmarks.</title>
        <authorList>
            <person name="Silva S.R."/>
            <person name="Alvarenga D.O."/>
            <person name="Michael T.P."/>
            <person name="Miranda V.F.O."/>
            <person name="Varani A.M."/>
        </authorList>
    </citation>
    <scope>NUCLEOTIDE SEQUENCE</scope>
</reference>
<sequence>MFQQSIVCHDYSTLSKVLLDNCRQTGVLSTLLIH</sequence>
<evidence type="ECO:0000313" key="1">
    <source>
        <dbReference type="EMBL" id="ART31564.1"/>
    </source>
</evidence>
<geneLocation type="mitochondrion" evidence="1"/>